<feature type="domain" description="Protein kinase" evidence="1">
    <location>
        <begin position="1"/>
        <end position="247"/>
    </location>
</feature>
<dbReference type="InterPro" id="IPR000719">
    <property type="entry name" value="Prot_kinase_dom"/>
</dbReference>
<evidence type="ECO:0000259" key="1">
    <source>
        <dbReference type="PROSITE" id="PS50011"/>
    </source>
</evidence>
<proteinExistence type="predicted"/>
<dbReference type="Gene3D" id="1.10.510.10">
    <property type="entry name" value="Transferase(Phosphotransferase) domain 1"/>
    <property type="match status" value="1"/>
</dbReference>
<sequence length="247" mass="27709">MSAHYGSTFIPPKWLNEHPELRNRGIELAAPLKPFCAWRTNRDPSLQDYAVKVVPPGCEEVEIYEQLLCLSPASPNHTLPCDVICSGTQQPFLIMPFLDKVVHCASDYKWNLLLMLDSFRQVIEGIEFLHDLNIAHMDMYDGQVLVADAVLAGLHKKVEAGKVYIIDFDVSKRLERGPGHQHAIELPQCNCKPPLGMTRFDPYSWDVYCTGKFFDRIATIGSLVMSVVARQFVVVGPVLAKHAECSA</sequence>
<reference evidence="2" key="1">
    <citation type="journal article" date="2018" name="Genome Biol. Evol.">
        <title>Genomics and development of Lentinus tigrinus, a white-rot wood-decaying mushroom with dimorphic fruiting bodies.</title>
        <authorList>
            <person name="Wu B."/>
            <person name="Xu Z."/>
            <person name="Knudson A."/>
            <person name="Carlson A."/>
            <person name="Chen N."/>
            <person name="Kovaka S."/>
            <person name="LaButti K."/>
            <person name="Lipzen A."/>
            <person name="Pennachio C."/>
            <person name="Riley R."/>
            <person name="Schakwitz W."/>
            <person name="Umezawa K."/>
            <person name="Ohm R.A."/>
            <person name="Grigoriev I.V."/>
            <person name="Nagy L.G."/>
            <person name="Gibbons J."/>
            <person name="Hibbett D."/>
        </authorList>
    </citation>
    <scope>NUCLEOTIDE SEQUENCE [LARGE SCALE GENOMIC DNA]</scope>
    <source>
        <strain evidence="2">ALCF2SS1-6</strain>
    </source>
</reference>
<dbReference type="EMBL" id="ML122276">
    <property type="protein sequence ID" value="RPD58312.1"/>
    <property type="molecule type" value="Genomic_DNA"/>
</dbReference>
<evidence type="ECO:0000313" key="3">
    <source>
        <dbReference type="Proteomes" id="UP000313359"/>
    </source>
</evidence>
<dbReference type="AlphaFoldDB" id="A0A5C2S452"/>
<dbReference type="PROSITE" id="PS50011">
    <property type="entry name" value="PROTEIN_KINASE_DOM"/>
    <property type="match status" value="1"/>
</dbReference>
<protein>
    <recommendedName>
        <fullName evidence="1">Protein kinase domain-containing protein</fullName>
    </recommendedName>
</protein>
<dbReference type="GO" id="GO:0004672">
    <property type="term" value="F:protein kinase activity"/>
    <property type="evidence" value="ECO:0007669"/>
    <property type="project" value="InterPro"/>
</dbReference>
<keyword evidence="3" id="KW-1185">Reference proteome</keyword>
<accession>A0A5C2S452</accession>
<evidence type="ECO:0000313" key="2">
    <source>
        <dbReference type="EMBL" id="RPD58312.1"/>
    </source>
</evidence>
<gene>
    <name evidence="2" type="ORF">L227DRAFT_602095</name>
</gene>
<organism evidence="2 3">
    <name type="scientific">Lentinus tigrinus ALCF2SS1-6</name>
    <dbReference type="NCBI Taxonomy" id="1328759"/>
    <lineage>
        <taxon>Eukaryota</taxon>
        <taxon>Fungi</taxon>
        <taxon>Dikarya</taxon>
        <taxon>Basidiomycota</taxon>
        <taxon>Agaricomycotina</taxon>
        <taxon>Agaricomycetes</taxon>
        <taxon>Polyporales</taxon>
        <taxon>Polyporaceae</taxon>
        <taxon>Lentinus</taxon>
    </lineage>
</organism>
<dbReference type="Proteomes" id="UP000313359">
    <property type="component" value="Unassembled WGS sequence"/>
</dbReference>
<dbReference type="InterPro" id="IPR011009">
    <property type="entry name" value="Kinase-like_dom_sf"/>
</dbReference>
<dbReference type="OrthoDB" id="2731950at2759"/>
<name>A0A5C2S452_9APHY</name>
<dbReference type="SUPFAM" id="SSF56112">
    <property type="entry name" value="Protein kinase-like (PK-like)"/>
    <property type="match status" value="1"/>
</dbReference>
<dbReference type="GO" id="GO:0005524">
    <property type="term" value="F:ATP binding"/>
    <property type="evidence" value="ECO:0007669"/>
    <property type="project" value="InterPro"/>
</dbReference>